<dbReference type="Proteomes" id="UP000467124">
    <property type="component" value="Unassembled WGS sequence"/>
</dbReference>
<keyword evidence="2" id="KW-0472">Membrane</keyword>
<name>A0A7K2IRE4_9ACTN</name>
<evidence type="ECO:0000313" key="4">
    <source>
        <dbReference type="Proteomes" id="UP000467124"/>
    </source>
</evidence>
<comment type="caution">
    <text evidence="3">The sequence shown here is derived from an EMBL/GenBank/DDBJ whole genome shotgun (WGS) entry which is preliminary data.</text>
</comment>
<dbReference type="RefSeq" id="WP_161110767.1">
    <property type="nucleotide sequence ID" value="NZ_WWHY01000001.1"/>
</dbReference>
<feature type="compositionally biased region" description="Basic and acidic residues" evidence="1">
    <location>
        <begin position="362"/>
        <end position="383"/>
    </location>
</feature>
<feature type="compositionally biased region" description="Low complexity" evidence="1">
    <location>
        <begin position="265"/>
        <end position="274"/>
    </location>
</feature>
<feature type="compositionally biased region" description="Low complexity" evidence="1">
    <location>
        <begin position="569"/>
        <end position="578"/>
    </location>
</feature>
<keyword evidence="2" id="KW-0812">Transmembrane</keyword>
<evidence type="ECO:0000256" key="2">
    <source>
        <dbReference type="SAM" id="Phobius"/>
    </source>
</evidence>
<protein>
    <submittedName>
        <fullName evidence="3">DUF2637 domain-containing protein</fullName>
    </submittedName>
</protein>
<feature type="transmembrane region" description="Helical" evidence="2">
    <location>
        <begin position="93"/>
        <end position="113"/>
    </location>
</feature>
<feature type="compositionally biased region" description="Basic and acidic residues" evidence="1">
    <location>
        <begin position="195"/>
        <end position="208"/>
    </location>
</feature>
<feature type="transmembrane region" description="Helical" evidence="2">
    <location>
        <begin position="23"/>
        <end position="56"/>
    </location>
</feature>
<dbReference type="InterPro" id="IPR021235">
    <property type="entry name" value="DUF2637"/>
</dbReference>
<feature type="transmembrane region" description="Helical" evidence="2">
    <location>
        <begin position="133"/>
        <end position="152"/>
    </location>
</feature>
<feature type="region of interest" description="Disordered" evidence="1">
    <location>
        <begin position="160"/>
        <end position="615"/>
    </location>
</feature>
<evidence type="ECO:0000313" key="3">
    <source>
        <dbReference type="EMBL" id="MYR32483.1"/>
    </source>
</evidence>
<proteinExistence type="predicted"/>
<reference evidence="3 4" key="1">
    <citation type="journal article" date="2019" name="Nat. Commun.">
        <title>The antimicrobial potential of Streptomyces from insect microbiomes.</title>
        <authorList>
            <person name="Chevrette M.G."/>
            <person name="Carlson C.M."/>
            <person name="Ortega H.E."/>
            <person name="Thomas C."/>
            <person name="Ananiev G.E."/>
            <person name="Barns K.J."/>
            <person name="Book A.J."/>
            <person name="Cagnazzo J."/>
            <person name="Carlos C."/>
            <person name="Flanigan W."/>
            <person name="Grubbs K.J."/>
            <person name="Horn H.A."/>
            <person name="Hoffmann F.M."/>
            <person name="Klassen J.L."/>
            <person name="Knack J.J."/>
            <person name="Lewin G.R."/>
            <person name="McDonald B.R."/>
            <person name="Muller L."/>
            <person name="Melo W.G.P."/>
            <person name="Pinto-Tomas A.A."/>
            <person name="Schmitz A."/>
            <person name="Wendt-Pienkowski E."/>
            <person name="Wildman S."/>
            <person name="Zhao M."/>
            <person name="Zhang F."/>
            <person name="Bugni T.S."/>
            <person name="Andes D.R."/>
            <person name="Pupo M.T."/>
            <person name="Currie C.R."/>
        </authorList>
    </citation>
    <scope>NUCLEOTIDE SEQUENCE [LARGE SCALE GENOMIC DNA]</scope>
    <source>
        <strain evidence="3 4">SID5840</strain>
    </source>
</reference>
<dbReference type="AlphaFoldDB" id="A0A7K2IRE4"/>
<dbReference type="EMBL" id="WWHY01000001">
    <property type="protein sequence ID" value="MYR32483.1"/>
    <property type="molecule type" value="Genomic_DNA"/>
</dbReference>
<sequence length="615" mass="65888">MAPYNNAPETGTRNGRSAGRGTGAGALVGGALFVSVIALCALILAYQGIYAFAVIVHEDSPLAHVFPVTFTLLVLMAFWVSYVLRTAPPRERLWVDLGVIPALMLAAAVPMILNNTGRVDTIAENSPGALRVVVAVAPLAALLVAFLLWLAVRAHIRRRNRRSRPRPVPSDDRATVVRGTSRPEPARKAPTLKTRLLDLGREPERDEPAPTAAGSDEESRSRISPPPVIESTEPARKDVPEEREPDTSESVDSEAPTEPIPAPEPAEGGRPAETVADTEPLAPVRAETPVEKTAPAEDEERAGAPMVPLPRRSRTGDNPIKRAAEEPPVVPGAAAPPPEPIGNESVPAPRAAAEPEPEERVEDDRDVPVFDDRLDEGFAHEPEVGDPVSDEAEAPPLAPVAAEPEPAEWEAPVAEEGSEVEERPESTDEVESVTPSDAADSEDDEPLWEPPSAEGPGSILADYVPPVWTPPEDGSSATEDDDVVPPVEPLGRVEDPNVPLTLDHDTGPTVRAAFRLGAKRPEPEEDPEPERTSETSSGPAEAEPAERAREPEPEREEPPAPEPEPRPAPRTASEPAVPVRKRPMVLKPPRPPMPDFASGPPSRRVRSEPLPPEDH</sequence>
<feature type="transmembrane region" description="Helical" evidence="2">
    <location>
        <begin position="62"/>
        <end position="84"/>
    </location>
</feature>
<feature type="compositionally biased region" description="Low complexity" evidence="1">
    <location>
        <begin position="399"/>
        <end position="415"/>
    </location>
</feature>
<evidence type="ECO:0000256" key="1">
    <source>
        <dbReference type="SAM" id="MobiDB-lite"/>
    </source>
</evidence>
<feature type="compositionally biased region" description="Pro residues" evidence="1">
    <location>
        <begin position="328"/>
        <end position="340"/>
    </location>
</feature>
<gene>
    <name evidence="3" type="ORF">GTW20_09410</name>
</gene>
<accession>A0A7K2IRE4</accession>
<feature type="compositionally biased region" description="Basic and acidic residues" evidence="1">
    <location>
        <begin position="233"/>
        <end position="246"/>
    </location>
</feature>
<dbReference type="Pfam" id="PF10935">
    <property type="entry name" value="DUF2637"/>
    <property type="match status" value="1"/>
</dbReference>
<keyword evidence="2" id="KW-1133">Transmembrane helix</keyword>
<organism evidence="3 4">
    <name type="scientific">Nocardiopsis alba</name>
    <dbReference type="NCBI Taxonomy" id="53437"/>
    <lineage>
        <taxon>Bacteria</taxon>
        <taxon>Bacillati</taxon>
        <taxon>Actinomycetota</taxon>
        <taxon>Actinomycetes</taxon>
        <taxon>Streptosporangiales</taxon>
        <taxon>Nocardiopsidaceae</taxon>
        <taxon>Nocardiopsis</taxon>
    </lineage>
</organism>
<feature type="compositionally biased region" description="Basic and acidic residues" evidence="1">
    <location>
        <begin position="544"/>
        <end position="567"/>
    </location>
</feature>